<dbReference type="InterPro" id="IPR024445">
    <property type="entry name" value="Tnp_ISXO2-like"/>
</dbReference>
<dbReference type="PANTHER" id="PTHR47163">
    <property type="entry name" value="DDE_TNP_IS1595 DOMAIN-CONTAINING PROTEIN"/>
    <property type="match status" value="1"/>
</dbReference>
<protein>
    <recommendedName>
        <fullName evidence="1">ISXO2-like transposase domain-containing protein</fullName>
    </recommendedName>
</protein>
<dbReference type="Pfam" id="PF12762">
    <property type="entry name" value="DDE_Tnp_IS1595"/>
    <property type="match status" value="1"/>
</dbReference>
<dbReference type="EMBL" id="LR899009">
    <property type="protein sequence ID" value="CAD7079664.1"/>
    <property type="molecule type" value="Genomic_DNA"/>
</dbReference>
<sequence>MAEITCKGCRLSQTDYISKLAFNEHELINFLSAHGVILKELKCPKCGSDLKLGKDFFWRCQKTRIFYKGKKKLKKKCNFKQSLRKNTFFEKSKWSIELICTYAMYYITINPPKYPFLLEEFNASPHSVVSWNSFLREVLLEWGFRNTTMEKLGGVGKTVEIGEAKMEKRKYNQSRIIEGQWVVGGVERNSKKIFIVDMPDRTHESLLSIILEKIEEGTKIISECWPSCSWLEEYGFIYETINPSKKFIDPQFGAHTENIEGDCGELRSKIPKAGRKKEYYAGYLAEYMFLRAYPNFRDRAHELFKAIGQLYNPSEILNLNNIFFSGLI</sequence>
<dbReference type="InterPro" id="IPR053164">
    <property type="entry name" value="IS1016-like_transposase"/>
</dbReference>
<dbReference type="Proteomes" id="UP000594454">
    <property type="component" value="Chromosome 1"/>
</dbReference>
<dbReference type="InParanoid" id="A0A7R8YRN2"/>
<dbReference type="SMART" id="SM01126">
    <property type="entry name" value="DDE_Tnp_IS1595"/>
    <property type="match status" value="1"/>
</dbReference>
<organism evidence="2 3">
    <name type="scientific">Hermetia illucens</name>
    <name type="common">Black soldier fly</name>
    <dbReference type="NCBI Taxonomy" id="343691"/>
    <lineage>
        <taxon>Eukaryota</taxon>
        <taxon>Metazoa</taxon>
        <taxon>Ecdysozoa</taxon>
        <taxon>Arthropoda</taxon>
        <taxon>Hexapoda</taxon>
        <taxon>Insecta</taxon>
        <taxon>Pterygota</taxon>
        <taxon>Neoptera</taxon>
        <taxon>Endopterygota</taxon>
        <taxon>Diptera</taxon>
        <taxon>Brachycera</taxon>
        <taxon>Stratiomyomorpha</taxon>
        <taxon>Stratiomyidae</taxon>
        <taxon>Hermetiinae</taxon>
        <taxon>Hermetia</taxon>
    </lineage>
</organism>
<proteinExistence type="predicted"/>
<name>A0A7R8YRN2_HERIL</name>
<gene>
    <name evidence="2" type="ORF">HERILL_LOCUS2868</name>
</gene>
<dbReference type="OrthoDB" id="8061556at2759"/>
<dbReference type="PANTHER" id="PTHR47163:SF2">
    <property type="entry name" value="SI:DKEY-17M8.2"/>
    <property type="match status" value="1"/>
</dbReference>
<reference evidence="2 3" key="1">
    <citation type="submission" date="2020-11" db="EMBL/GenBank/DDBJ databases">
        <authorList>
            <person name="Wallbank WR R."/>
            <person name="Pardo Diaz C."/>
            <person name="Kozak K."/>
            <person name="Martin S."/>
            <person name="Jiggins C."/>
            <person name="Moest M."/>
            <person name="Warren A I."/>
            <person name="Generalovic N T."/>
            <person name="Byers J.R.P. K."/>
            <person name="Montejo-Kovacevich G."/>
            <person name="Yen C E."/>
        </authorList>
    </citation>
    <scope>NUCLEOTIDE SEQUENCE [LARGE SCALE GENOMIC DNA]</scope>
</reference>
<dbReference type="OMA" id="QNICNEA"/>
<feature type="domain" description="ISXO2-like transposase" evidence="1">
    <location>
        <begin position="151"/>
        <end position="292"/>
    </location>
</feature>
<evidence type="ECO:0000259" key="1">
    <source>
        <dbReference type="SMART" id="SM01126"/>
    </source>
</evidence>
<accession>A0A7R8YRN2</accession>
<keyword evidence="3" id="KW-1185">Reference proteome</keyword>
<evidence type="ECO:0000313" key="2">
    <source>
        <dbReference type="EMBL" id="CAD7079664.1"/>
    </source>
</evidence>
<evidence type="ECO:0000313" key="3">
    <source>
        <dbReference type="Proteomes" id="UP000594454"/>
    </source>
</evidence>
<dbReference type="AlphaFoldDB" id="A0A7R8YRN2"/>